<evidence type="ECO:0000313" key="2">
    <source>
        <dbReference type="Proteomes" id="UP001301958"/>
    </source>
</evidence>
<dbReference type="AlphaFoldDB" id="A0AAN7BLW3"/>
<name>A0AAN7BLW3_9PEZI</name>
<dbReference type="Proteomes" id="UP001301958">
    <property type="component" value="Unassembled WGS sequence"/>
</dbReference>
<evidence type="ECO:0000313" key="1">
    <source>
        <dbReference type="EMBL" id="KAK4225687.1"/>
    </source>
</evidence>
<reference evidence="1" key="1">
    <citation type="journal article" date="2023" name="Mol. Phylogenet. Evol.">
        <title>Genome-scale phylogeny and comparative genomics of the fungal order Sordariales.</title>
        <authorList>
            <person name="Hensen N."/>
            <person name="Bonometti L."/>
            <person name="Westerberg I."/>
            <person name="Brannstrom I.O."/>
            <person name="Guillou S."/>
            <person name="Cros-Aarteil S."/>
            <person name="Calhoun S."/>
            <person name="Haridas S."/>
            <person name="Kuo A."/>
            <person name="Mondo S."/>
            <person name="Pangilinan J."/>
            <person name="Riley R."/>
            <person name="LaButti K."/>
            <person name="Andreopoulos B."/>
            <person name="Lipzen A."/>
            <person name="Chen C."/>
            <person name="Yan M."/>
            <person name="Daum C."/>
            <person name="Ng V."/>
            <person name="Clum A."/>
            <person name="Steindorff A."/>
            <person name="Ohm R.A."/>
            <person name="Martin F."/>
            <person name="Silar P."/>
            <person name="Natvig D.O."/>
            <person name="Lalanne C."/>
            <person name="Gautier V."/>
            <person name="Ament-Velasquez S.L."/>
            <person name="Kruys A."/>
            <person name="Hutchinson M.I."/>
            <person name="Powell A.J."/>
            <person name="Barry K."/>
            <person name="Miller A.N."/>
            <person name="Grigoriev I.V."/>
            <person name="Debuchy R."/>
            <person name="Gladieux P."/>
            <person name="Hiltunen Thoren M."/>
            <person name="Johannesson H."/>
        </authorList>
    </citation>
    <scope>NUCLEOTIDE SEQUENCE</scope>
    <source>
        <strain evidence="1">CBS 990.96</strain>
    </source>
</reference>
<comment type="caution">
    <text evidence="1">The sequence shown here is derived from an EMBL/GenBank/DDBJ whole genome shotgun (WGS) entry which is preliminary data.</text>
</comment>
<gene>
    <name evidence="1" type="ORF">QBC38DRAFT_420753</name>
</gene>
<keyword evidence="2" id="KW-1185">Reference proteome</keyword>
<dbReference type="EMBL" id="MU865361">
    <property type="protein sequence ID" value="KAK4225687.1"/>
    <property type="molecule type" value="Genomic_DNA"/>
</dbReference>
<proteinExistence type="predicted"/>
<sequence length="118" mass="12896">MTSRPPTPDPIKSTPGNRCSNQWGRDCICLPQGECKDQWQGEPTSGWPENRPCPGSSISNLVGCIVRPCLGKMKPAQCLWKEACRSVSTDAESIAELNCPGGKEVVCCEHSWMDHGYS</sequence>
<accession>A0AAN7BLW3</accession>
<organism evidence="1 2">
    <name type="scientific">Podospora fimiseda</name>
    <dbReference type="NCBI Taxonomy" id="252190"/>
    <lineage>
        <taxon>Eukaryota</taxon>
        <taxon>Fungi</taxon>
        <taxon>Dikarya</taxon>
        <taxon>Ascomycota</taxon>
        <taxon>Pezizomycotina</taxon>
        <taxon>Sordariomycetes</taxon>
        <taxon>Sordariomycetidae</taxon>
        <taxon>Sordariales</taxon>
        <taxon>Podosporaceae</taxon>
        <taxon>Podospora</taxon>
    </lineage>
</organism>
<reference evidence="1" key="2">
    <citation type="submission" date="2023-05" db="EMBL/GenBank/DDBJ databases">
        <authorList>
            <consortium name="Lawrence Berkeley National Laboratory"/>
            <person name="Steindorff A."/>
            <person name="Hensen N."/>
            <person name="Bonometti L."/>
            <person name="Westerberg I."/>
            <person name="Brannstrom I.O."/>
            <person name="Guillou S."/>
            <person name="Cros-Aarteil S."/>
            <person name="Calhoun S."/>
            <person name="Haridas S."/>
            <person name="Kuo A."/>
            <person name="Mondo S."/>
            <person name="Pangilinan J."/>
            <person name="Riley R."/>
            <person name="Labutti K."/>
            <person name="Andreopoulos B."/>
            <person name="Lipzen A."/>
            <person name="Chen C."/>
            <person name="Yanf M."/>
            <person name="Daum C."/>
            <person name="Ng V."/>
            <person name="Clum A."/>
            <person name="Ohm R."/>
            <person name="Martin F."/>
            <person name="Silar P."/>
            <person name="Natvig D."/>
            <person name="Lalanne C."/>
            <person name="Gautier V."/>
            <person name="Ament-Velasquez S.L."/>
            <person name="Kruys A."/>
            <person name="Hutchinson M.I."/>
            <person name="Powell A.J."/>
            <person name="Barry K."/>
            <person name="Miller A.N."/>
            <person name="Grigoriev I.V."/>
            <person name="Debuchy R."/>
            <person name="Gladieux P."/>
            <person name="Thoren M.H."/>
            <person name="Johannesson H."/>
        </authorList>
    </citation>
    <scope>NUCLEOTIDE SEQUENCE</scope>
    <source>
        <strain evidence="1">CBS 990.96</strain>
    </source>
</reference>
<protein>
    <submittedName>
        <fullName evidence="1">Uncharacterized protein</fullName>
    </submittedName>
</protein>